<organism evidence="2 3">
    <name type="scientific">Thalassomonas haliotis</name>
    <dbReference type="NCBI Taxonomy" id="485448"/>
    <lineage>
        <taxon>Bacteria</taxon>
        <taxon>Pseudomonadati</taxon>
        <taxon>Pseudomonadota</taxon>
        <taxon>Gammaproteobacteria</taxon>
        <taxon>Alteromonadales</taxon>
        <taxon>Colwelliaceae</taxon>
        <taxon>Thalassomonas</taxon>
    </lineage>
</organism>
<dbReference type="PANTHER" id="PTHR42808:SF3">
    <property type="entry name" value="HYDROXYSTEROID DEHYDROGENASE-LIKE PROTEIN 2"/>
    <property type="match status" value="1"/>
</dbReference>
<evidence type="ECO:0000313" key="2">
    <source>
        <dbReference type="EMBL" id="WDE09878.1"/>
    </source>
</evidence>
<dbReference type="PRINTS" id="PR00080">
    <property type="entry name" value="SDRFAMILY"/>
</dbReference>
<name>A0ABY7VAF5_9GAMM</name>
<dbReference type="SUPFAM" id="SSF51735">
    <property type="entry name" value="NAD(P)-binding Rossmann-fold domains"/>
    <property type="match status" value="1"/>
</dbReference>
<keyword evidence="3" id="KW-1185">Reference proteome</keyword>
<dbReference type="InterPro" id="IPR036291">
    <property type="entry name" value="NAD(P)-bd_dom_sf"/>
</dbReference>
<dbReference type="Proteomes" id="UP001215231">
    <property type="component" value="Chromosome"/>
</dbReference>
<proteinExistence type="inferred from homology"/>
<dbReference type="InterPro" id="IPR020904">
    <property type="entry name" value="Sc_DH/Rdtase_CS"/>
</dbReference>
<dbReference type="PROSITE" id="PS00061">
    <property type="entry name" value="ADH_SHORT"/>
    <property type="match status" value="1"/>
</dbReference>
<sequence length="284" mass="30647">MTQTHSPKSKALQGKTIIITGGSRGIGREIALKAAADGANIVIASKSDTAHDKLPGTIFSVADEVIQAGGKALPVKVDVRDEESIYAMVGQTVETFGGIDALINNAGAIRLTGVEETPIKRFDLMHAINERAVLLCTQAVLPHLKKSENGHIISMSPPISLKKHWLKPHIAYTVTKYGMSLLTLGLAEELREFNIAVNSLWPKTAIATAAVEYAIDAKILPMSRTPAIMADAAYEILTSKDLAITGETLIDEDVLRAGGQTEFDQYKVDPNCDRLFPDLFVDLD</sequence>
<dbReference type="PRINTS" id="PR00081">
    <property type="entry name" value="GDHRDH"/>
</dbReference>
<dbReference type="InterPro" id="IPR051935">
    <property type="entry name" value="HSDL2"/>
</dbReference>
<protein>
    <submittedName>
        <fullName evidence="2">NAD(P)-dependent oxidoreductase</fullName>
    </submittedName>
</protein>
<comment type="similarity">
    <text evidence="1">Belongs to the short-chain dehydrogenases/reductases (SDR) family.</text>
</comment>
<dbReference type="NCBIfam" id="NF006133">
    <property type="entry name" value="PRK08278.1"/>
    <property type="match status" value="1"/>
</dbReference>
<dbReference type="Pfam" id="PF00106">
    <property type="entry name" value="adh_short"/>
    <property type="match status" value="1"/>
</dbReference>
<gene>
    <name evidence="2" type="ORF">H3N35_16310</name>
</gene>
<dbReference type="Gene3D" id="3.40.50.720">
    <property type="entry name" value="NAD(P)-binding Rossmann-like Domain"/>
    <property type="match status" value="1"/>
</dbReference>
<dbReference type="RefSeq" id="WP_274049877.1">
    <property type="nucleotide sequence ID" value="NZ_CP059693.1"/>
</dbReference>
<dbReference type="EMBL" id="CP059693">
    <property type="protein sequence ID" value="WDE09878.1"/>
    <property type="molecule type" value="Genomic_DNA"/>
</dbReference>
<dbReference type="InterPro" id="IPR002347">
    <property type="entry name" value="SDR_fam"/>
</dbReference>
<evidence type="ECO:0000256" key="1">
    <source>
        <dbReference type="RuleBase" id="RU000363"/>
    </source>
</evidence>
<reference evidence="2 3" key="1">
    <citation type="journal article" date="2022" name="Mar. Drugs">
        <title>Bioassay-Guided Fractionation Leads to the Detection of Cholic Acid Generated by the Rare Thalassomonas sp.</title>
        <authorList>
            <person name="Pheiffer F."/>
            <person name="Schneider Y.K."/>
            <person name="Hansen E.H."/>
            <person name="Andersen J.H."/>
            <person name="Isaksson J."/>
            <person name="Busche T."/>
            <person name="R C."/>
            <person name="Kalinowski J."/>
            <person name="Zyl L.V."/>
            <person name="Trindade M."/>
        </authorList>
    </citation>
    <scope>NUCLEOTIDE SEQUENCE [LARGE SCALE GENOMIC DNA]</scope>
    <source>
        <strain evidence="2 3">A5K-61T</strain>
    </source>
</reference>
<dbReference type="PANTHER" id="PTHR42808">
    <property type="entry name" value="HYDROXYSTEROID DEHYDROGENASE-LIKE PROTEIN 2"/>
    <property type="match status" value="1"/>
</dbReference>
<accession>A0ABY7VAF5</accession>
<evidence type="ECO:0000313" key="3">
    <source>
        <dbReference type="Proteomes" id="UP001215231"/>
    </source>
</evidence>